<dbReference type="EMBL" id="FNFC01000005">
    <property type="protein sequence ID" value="SDJ57192.1"/>
    <property type="molecule type" value="Genomic_DNA"/>
</dbReference>
<evidence type="ECO:0000256" key="2">
    <source>
        <dbReference type="RuleBase" id="RU000553"/>
    </source>
</evidence>
<dbReference type="EC" id="3.6.1.7" evidence="1 2"/>
<dbReference type="PROSITE" id="PS51160">
    <property type="entry name" value="ACYLPHOSPHATASE_3"/>
    <property type="match status" value="1"/>
</dbReference>
<proteinExistence type="inferred from homology"/>
<dbReference type="Pfam" id="PF00708">
    <property type="entry name" value="Acylphosphatase"/>
    <property type="match status" value="1"/>
</dbReference>
<dbReference type="InterPro" id="IPR017968">
    <property type="entry name" value="Acylphosphatase_CS"/>
</dbReference>
<dbReference type="AlphaFoldDB" id="A0A1G8UTK1"/>
<keyword evidence="1 2" id="KW-0378">Hydrolase</keyword>
<dbReference type="OrthoDB" id="6643at2157"/>
<dbReference type="Gene3D" id="3.30.70.100">
    <property type="match status" value="1"/>
</dbReference>
<organism evidence="5 6">
    <name type="scientific">Halovenus aranensis</name>
    <dbReference type="NCBI Taxonomy" id="890420"/>
    <lineage>
        <taxon>Archaea</taxon>
        <taxon>Methanobacteriati</taxon>
        <taxon>Methanobacteriota</taxon>
        <taxon>Stenosarchaea group</taxon>
        <taxon>Halobacteria</taxon>
        <taxon>Halobacteriales</taxon>
        <taxon>Haloarculaceae</taxon>
        <taxon>Halovenus</taxon>
    </lineage>
</organism>
<comment type="catalytic activity">
    <reaction evidence="1 2">
        <text>an acyl phosphate + H2O = a carboxylate + phosphate + H(+)</text>
        <dbReference type="Rhea" id="RHEA:14965"/>
        <dbReference type="ChEBI" id="CHEBI:15377"/>
        <dbReference type="ChEBI" id="CHEBI:15378"/>
        <dbReference type="ChEBI" id="CHEBI:29067"/>
        <dbReference type="ChEBI" id="CHEBI:43474"/>
        <dbReference type="ChEBI" id="CHEBI:59918"/>
        <dbReference type="EC" id="3.6.1.7"/>
    </reaction>
</comment>
<evidence type="ECO:0000313" key="6">
    <source>
        <dbReference type="Proteomes" id="UP000198856"/>
    </source>
</evidence>
<dbReference type="NCBIfam" id="NF011016">
    <property type="entry name" value="PRK14444.1"/>
    <property type="match status" value="1"/>
</dbReference>
<dbReference type="InterPro" id="IPR020456">
    <property type="entry name" value="Acylphosphatase"/>
</dbReference>
<reference evidence="5 6" key="1">
    <citation type="submission" date="2016-10" db="EMBL/GenBank/DDBJ databases">
        <authorList>
            <person name="de Groot N.N."/>
        </authorList>
    </citation>
    <scope>NUCLEOTIDE SEQUENCE [LARGE SCALE GENOMIC DNA]</scope>
    <source>
        <strain evidence="5 6">IBRC-M10015</strain>
    </source>
</reference>
<dbReference type="SUPFAM" id="SSF54975">
    <property type="entry name" value="Acylphosphatase/BLUF domain-like"/>
    <property type="match status" value="1"/>
</dbReference>
<dbReference type="PANTHER" id="PTHR47268:SF4">
    <property type="entry name" value="ACYLPHOSPHATASE"/>
    <property type="match status" value="1"/>
</dbReference>
<feature type="domain" description="Acylphosphatase-like" evidence="4">
    <location>
        <begin position="6"/>
        <end position="92"/>
    </location>
</feature>
<dbReference type="PRINTS" id="PR00112">
    <property type="entry name" value="ACYLPHPHTASE"/>
</dbReference>
<accession>A0A1G8UTK1</accession>
<dbReference type="STRING" id="890420.SAMN05216226_105116"/>
<dbReference type="GO" id="GO:0003998">
    <property type="term" value="F:acylphosphatase activity"/>
    <property type="evidence" value="ECO:0007669"/>
    <property type="project" value="UniProtKB-EC"/>
</dbReference>
<comment type="similarity">
    <text evidence="3">Belongs to the acylphosphatase family.</text>
</comment>
<gene>
    <name evidence="5" type="ORF">SAMN05216226_105116</name>
</gene>
<sequence>MSDRTRAHVYVSGKVQGVYFRATTRDTARERGVDGWVRNLDDGRVEAVFEGSQEPVEAMVEFCHEGSSAARVDDVEVTYEEPQGDDGFEVRW</sequence>
<protein>
    <recommendedName>
        <fullName evidence="1 2">Acylphosphatase</fullName>
        <ecNumber evidence="1 2">3.6.1.7</ecNumber>
    </recommendedName>
</protein>
<evidence type="ECO:0000259" key="4">
    <source>
        <dbReference type="PROSITE" id="PS51160"/>
    </source>
</evidence>
<dbReference type="PROSITE" id="PS00150">
    <property type="entry name" value="ACYLPHOSPHATASE_1"/>
    <property type="match status" value="1"/>
</dbReference>
<dbReference type="PANTHER" id="PTHR47268">
    <property type="entry name" value="ACYLPHOSPHATASE"/>
    <property type="match status" value="1"/>
</dbReference>
<evidence type="ECO:0000256" key="1">
    <source>
        <dbReference type="PROSITE-ProRule" id="PRU00520"/>
    </source>
</evidence>
<feature type="active site" evidence="1">
    <location>
        <position position="39"/>
    </location>
</feature>
<dbReference type="Proteomes" id="UP000198856">
    <property type="component" value="Unassembled WGS sequence"/>
</dbReference>
<evidence type="ECO:0000256" key="3">
    <source>
        <dbReference type="RuleBase" id="RU004168"/>
    </source>
</evidence>
<dbReference type="RefSeq" id="WP_092700956.1">
    <property type="nucleotide sequence ID" value="NZ_FNFC01000005.1"/>
</dbReference>
<dbReference type="PROSITE" id="PS00151">
    <property type="entry name" value="ACYLPHOSPHATASE_2"/>
    <property type="match status" value="1"/>
</dbReference>
<evidence type="ECO:0000313" key="5">
    <source>
        <dbReference type="EMBL" id="SDJ57192.1"/>
    </source>
</evidence>
<keyword evidence="6" id="KW-1185">Reference proteome</keyword>
<dbReference type="InterPro" id="IPR036046">
    <property type="entry name" value="Acylphosphatase-like_dom_sf"/>
</dbReference>
<name>A0A1G8UTK1_9EURY</name>
<feature type="active site" evidence="1">
    <location>
        <position position="21"/>
    </location>
</feature>
<dbReference type="InterPro" id="IPR001792">
    <property type="entry name" value="Acylphosphatase-like_dom"/>
</dbReference>